<reference evidence="5" key="1">
    <citation type="journal article" date="2015" name="Genome Announc.">
        <title>Draft genome sequence of Talaromyces cellulolyticus strain Y-94, a source of lignocellulosic biomass-degrading enzymes.</title>
        <authorList>
            <person name="Fujii T."/>
            <person name="Koike H."/>
            <person name="Sawayama S."/>
            <person name="Yano S."/>
            <person name="Inoue H."/>
        </authorList>
    </citation>
    <scope>NUCLEOTIDE SEQUENCE [LARGE SCALE GENOMIC DNA]</scope>
    <source>
        <strain evidence="5">Y-94</strain>
    </source>
</reference>
<organism evidence="4 5">
    <name type="scientific">Talaromyces pinophilus</name>
    <name type="common">Penicillium pinophilum</name>
    <dbReference type="NCBI Taxonomy" id="128442"/>
    <lineage>
        <taxon>Eukaryota</taxon>
        <taxon>Fungi</taxon>
        <taxon>Dikarya</taxon>
        <taxon>Ascomycota</taxon>
        <taxon>Pezizomycotina</taxon>
        <taxon>Eurotiomycetes</taxon>
        <taxon>Eurotiomycetidae</taxon>
        <taxon>Eurotiales</taxon>
        <taxon>Trichocomaceae</taxon>
        <taxon>Talaromyces</taxon>
        <taxon>Talaromyces sect. Talaromyces</taxon>
    </lineage>
</organism>
<keyword evidence="3" id="KW-0560">Oxidoreductase</keyword>
<dbReference type="AlphaFoldDB" id="A0A6V8H345"/>
<dbReference type="PANTHER" id="PTHR24322:SF736">
    <property type="entry name" value="RETINOL DEHYDROGENASE 10"/>
    <property type="match status" value="1"/>
</dbReference>
<comment type="similarity">
    <text evidence="1">Belongs to the short-chain dehydrogenases/reductases (SDR) family.</text>
</comment>
<evidence type="ECO:0000256" key="1">
    <source>
        <dbReference type="ARBA" id="ARBA00006484"/>
    </source>
</evidence>
<dbReference type="Gene3D" id="3.40.50.720">
    <property type="entry name" value="NAD(P)-binding Rossmann-like Domain"/>
    <property type="match status" value="2"/>
</dbReference>
<name>A0A6V8H345_TALPI</name>
<dbReference type="SUPFAM" id="SSF51735">
    <property type="entry name" value="NAD(P)-binding Rossmann-fold domains"/>
    <property type="match status" value="1"/>
</dbReference>
<gene>
    <name evidence="4" type="ORF">TCE0_017r04314</name>
</gene>
<dbReference type="InterPro" id="IPR020904">
    <property type="entry name" value="Sc_DH/Rdtase_CS"/>
</dbReference>
<keyword evidence="2" id="KW-0521">NADP</keyword>
<evidence type="ECO:0000256" key="3">
    <source>
        <dbReference type="ARBA" id="ARBA00023002"/>
    </source>
</evidence>
<dbReference type="GO" id="GO:0016616">
    <property type="term" value="F:oxidoreductase activity, acting on the CH-OH group of donors, NAD or NADP as acceptor"/>
    <property type="evidence" value="ECO:0007669"/>
    <property type="project" value="TreeGrafter"/>
</dbReference>
<dbReference type="PROSITE" id="PS00061">
    <property type="entry name" value="ADH_SHORT"/>
    <property type="match status" value="1"/>
</dbReference>
<dbReference type="PANTHER" id="PTHR24322">
    <property type="entry name" value="PKSB"/>
    <property type="match status" value="1"/>
</dbReference>
<dbReference type="InterPro" id="IPR002347">
    <property type="entry name" value="SDR_fam"/>
</dbReference>
<dbReference type="Pfam" id="PF00106">
    <property type="entry name" value="adh_short"/>
    <property type="match status" value="2"/>
</dbReference>
<evidence type="ECO:0000313" key="5">
    <source>
        <dbReference type="Proteomes" id="UP000053095"/>
    </source>
</evidence>
<dbReference type="Proteomes" id="UP000053095">
    <property type="component" value="Unassembled WGS sequence"/>
</dbReference>
<protein>
    <submittedName>
        <fullName evidence="4">Short-chain dehydrogenase</fullName>
    </submittedName>
</protein>
<dbReference type="InterPro" id="IPR036291">
    <property type="entry name" value="NAD(P)-bd_dom_sf"/>
</dbReference>
<accession>A0A6V8H345</accession>
<dbReference type="EMBL" id="DF933813">
    <property type="protein sequence ID" value="GAM35749.1"/>
    <property type="molecule type" value="Genomic_DNA"/>
</dbReference>
<comment type="caution">
    <text evidence="4">The sequence shown here is derived from an EMBL/GenBank/DDBJ whole genome shotgun (WGS) entry which is preliminary data.</text>
</comment>
<evidence type="ECO:0000313" key="4">
    <source>
        <dbReference type="EMBL" id="GAM35749.1"/>
    </source>
</evidence>
<dbReference type="PRINTS" id="PR00081">
    <property type="entry name" value="GDHRDH"/>
</dbReference>
<sequence>MSTNQALATPQDWALQPMEAVRLHAPELVQHPSAKHWDNAHELVLITGGWSGISKEIALSLVKKGVRVVVLDIQEPAFAQAFYHADVTFSESIHAAATKIRAEHGHPTVLLNNANAGKNSPLLEKSEARFRQAFNYHGRVVAIASMTSLMSLGRSIDYCCSKASALAFHEGLRQELSIWYDAPKVRTSIFLPSWVPTPMTKRLTSAGEERFKQPLLEPEVVAEAVVKQVLAQRGGQIIFGRKQVCGLAASCLPVLDAEGLDCSGG</sequence>
<evidence type="ECO:0000256" key="2">
    <source>
        <dbReference type="ARBA" id="ARBA00022857"/>
    </source>
</evidence>
<proteinExistence type="inferred from homology"/>
<keyword evidence="5" id="KW-1185">Reference proteome</keyword>